<organism evidence="2 3">
    <name type="scientific">Dictyostelium discoideum</name>
    <name type="common">Social amoeba</name>
    <dbReference type="NCBI Taxonomy" id="44689"/>
    <lineage>
        <taxon>Eukaryota</taxon>
        <taxon>Amoebozoa</taxon>
        <taxon>Evosea</taxon>
        <taxon>Eumycetozoa</taxon>
        <taxon>Dictyostelia</taxon>
        <taxon>Dictyosteliales</taxon>
        <taxon>Dictyosteliaceae</taxon>
        <taxon>Dictyostelium</taxon>
    </lineage>
</organism>
<feature type="compositionally biased region" description="Basic and acidic residues" evidence="1">
    <location>
        <begin position="366"/>
        <end position="375"/>
    </location>
</feature>
<keyword evidence="3" id="KW-1185">Reference proteome</keyword>
<dbReference type="GeneID" id="8622985"/>
<dbReference type="AlphaFoldDB" id="Q54U54"/>
<dbReference type="PANTHER" id="PTHR47467">
    <property type="entry name" value="OS01G0867200 PROTEIN"/>
    <property type="match status" value="1"/>
</dbReference>
<dbReference type="Proteomes" id="UP000002195">
    <property type="component" value="Unassembled WGS sequence"/>
</dbReference>
<name>Q54U54_DICDI</name>
<dbReference type="OMA" id="CLQRICG"/>
<evidence type="ECO:0000313" key="2">
    <source>
        <dbReference type="EMBL" id="EAL66931.1"/>
    </source>
</evidence>
<feature type="region of interest" description="Disordered" evidence="1">
    <location>
        <begin position="366"/>
        <end position="450"/>
    </location>
</feature>
<reference evidence="2 3" key="1">
    <citation type="journal article" date="2005" name="Nature">
        <title>The genome of the social amoeba Dictyostelium discoideum.</title>
        <authorList>
            <consortium name="The Dictyostelium discoideum Sequencing Consortium"/>
            <person name="Eichinger L."/>
            <person name="Pachebat J.A."/>
            <person name="Glockner G."/>
            <person name="Rajandream M.A."/>
            <person name="Sucgang R."/>
            <person name="Berriman M."/>
            <person name="Song J."/>
            <person name="Olsen R."/>
            <person name="Szafranski K."/>
            <person name="Xu Q."/>
            <person name="Tunggal B."/>
            <person name="Kummerfeld S."/>
            <person name="Madera M."/>
            <person name="Konfortov B.A."/>
            <person name="Rivero F."/>
            <person name="Bankier A.T."/>
            <person name="Lehmann R."/>
            <person name="Hamlin N."/>
            <person name="Davies R."/>
            <person name="Gaudet P."/>
            <person name="Fey P."/>
            <person name="Pilcher K."/>
            <person name="Chen G."/>
            <person name="Saunders D."/>
            <person name="Sodergren E."/>
            <person name="Davis P."/>
            <person name="Kerhornou A."/>
            <person name="Nie X."/>
            <person name="Hall N."/>
            <person name="Anjard C."/>
            <person name="Hemphill L."/>
            <person name="Bason N."/>
            <person name="Farbrother P."/>
            <person name="Desany B."/>
            <person name="Just E."/>
            <person name="Morio T."/>
            <person name="Rost R."/>
            <person name="Churcher C."/>
            <person name="Cooper J."/>
            <person name="Haydock S."/>
            <person name="van Driessche N."/>
            <person name="Cronin A."/>
            <person name="Goodhead I."/>
            <person name="Muzny D."/>
            <person name="Mourier T."/>
            <person name="Pain A."/>
            <person name="Lu M."/>
            <person name="Harper D."/>
            <person name="Lindsay R."/>
            <person name="Hauser H."/>
            <person name="James K."/>
            <person name="Quiles M."/>
            <person name="Madan Babu M."/>
            <person name="Saito T."/>
            <person name="Buchrieser C."/>
            <person name="Wardroper A."/>
            <person name="Felder M."/>
            <person name="Thangavelu M."/>
            <person name="Johnson D."/>
            <person name="Knights A."/>
            <person name="Loulseged H."/>
            <person name="Mungall K."/>
            <person name="Oliver K."/>
            <person name="Price C."/>
            <person name="Quail M.A."/>
            <person name="Urushihara H."/>
            <person name="Hernandez J."/>
            <person name="Rabbinowitsch E."/>
            <person name="Steffen D."/>
            <person name="Sanders M."/>
            <person name="Ma J."/>
            <person name="Kohara Y."/>
            <person name="Sharp S."/>
            <person name="Simmonds M."/>
            <person name="Spiegler S."/>
            <person name="Tivey A."/>
            <person name="Sugano S."/>
            <person name="White B."/>
            <person name="Walker D."/>
            <person name="Woodward J."/>
            <person name="Winckler T."/>
            <person name="Tanaka Y."/>
            <person name="Shaulsky G."/>
            <person name="Schleicher M."/>
            <person name="Weinstock G."/>
            <person name="Rosenthal A."/>
            <person name="Cox E.C."/>
            <person name="Chisholm R.L."/>
            <person name="Gibbs R."/>
            <person name="Loomis W.F."/>
            <person name="Platzer M."/>
            <person name="Kay R.R."/>
            <person name="Williams J."/>
            <person name="Dear P.H."/>
            <person name="Noegel A.A."/>
            <person name="Barrell B."/>
            <person name="Kuspa A."/>
        </authorList>
    </citation>
    <scope>NUCLEOTIDE SEQUENCE [LARGE SCALE GENOMIC DNA]</scope>
    <source>
        <strain evidence="2 3">AX4</strain>
    </source>
</reference>
<evidence type="ECO:0008006" key="4">
    <source>
        <dbReference type="Google" id="ProtNLM"/>
    </source>
</evidence>
<dbReference type="eggNOG" id="ENOG502QVYF">
    <property type="taxonomic scope" value="Eukaryota"/>
</dbReference>
<sequence>MTDPTCDIYTSKVKSLKKTSPASLNSNRAIALSRTKSIIASDNKVIKIKIELPKIENKIFSKIKGIPSPFKIETSNETIYDTKLKYEIQSLSSSKSYDKISAIDSSGSVWISNYNNNNNNNNNNDDDDEIVHSYSINYDNNKFTELGWAGSSFNTKDSTIIAKTQFYQKNIQIYKGDQLSQTIQLIQNPTQINYFDHEKSQTSLLAITEFNQLKIFDPRQSSNNCCIQKFTPGTSWLYSMAISSNSEYIAVGGSSRTVSVYDTKRWNNSGNWKNCLKYEITNIEFSNTRPSICYVGGLDSEVLAGEWNGSSGVDHFTGLRVDSKWLGLSKLRDQEYIFGYTGSSSIYYIDNCDKLFQGTLSEKSLHNTSKQEKKQQHQLNNQLKQQQQKDKQEQQQQQQQPNEQVMQESDNSNSNNNNNNNETTIGKARSIEGSPTGDEKHQSKKLKKEE</sequence>
<evidence type="ECO:0000313" key="3">
    <source>
        <dbReference type="Proteomes" id="UP000002195"/>
    </source>
</evidence>
<evidence type="ECO:0000256" key="1">
    <source>
        <dbReference type="SAM" id="MobiDB-lite"/>
    </source>
</evidence>
<dbReference type="KEGG" id="ddi:DDB_G0281269"/>
<dbReference type="PaxDb" id="44689-DDB0204121"/>
<dbReference type="dictyBase" id="DDB_G0281269"/>
<dbReference type="VEuPathDB" id="AmoebaDB:DDB_G0281269"/>
<feature type="compositionally biased region" description="Low complexity" evidence="1">
    <location>
        <begin position="411"/>
        <end position="421"/>
    </location>
</feature>
<dbReference type="SMART" id="SM00320">
    <property type="entry name" value="WD40"/>
    <property type="match status" value="1"/>
</dbReference>
<dbReference type="RefSeq" id="XP_640922.1">
    <property type="nucleotide sequence ID" value="XM_635830.1"/>
</dbReference>
<proteinExistence type="predicted"/>
<dbReference type="EMBL" id="AAFI02000040">
    <property type="protein sequence ID" value="EAL66931.1"/>
    <property type="molecule type" value="Genomic_DNA"/>
</dbReference>
<dbReference type="SMR" id="Q54U54"/>
<dbReference type="InParanoid" id="Q54U54"/>
<feature type="compositionally biased region" description="Low complexity" evidence="1">
    <location>
        <begin position="377"/>
        <end position="386"/>
    </location>
</feature>
<dbReference type="InterPro" id="IPR001680">
    <property type="entry name" value="WD40_rpt"/>
</dbReference>
<dbReference type="Gene3D" id="2.130.10.10">
    <property type="entry name" value="YVTN repeat-like/Quinoprotein amine dehydrogenase"/>
    <property type="match status" value="1"/>
</dbReference>
<gene>
    <name evidence="2" type="ORF">DDB_G0281269</name>
</gene>
<comment type="caution">
    <text evidence="2">The sequence shown here is derived from an EMBL/GenBank/DDBJ whole genome shotgun (WGS) entry which is preliminary data.</text>
</comment>
<accession>Q54U54</accession>
<feature type="compositionally biased region" description="Low complexity" evidence="1">
    <location>
        <begin position="394"/>
        <end position="404"/>
    </location>
</feature>
<dbReference type="PANTHER" id="PTHR47467:SF1">
    <property type="entry name" value="WD40 REPEAT-CONTAINING PROTEIN"/>
    <property type="match status" value="1"/>
</dbReference>
<protein>
    <recommendedName>
        <fullName evidence="4">WD40 repeat-containing protein</fullName>
    </recommendedName>
</protein>
<dbReference type="InterPro" id="IPR036322">
    <property type="entry name" value="WD40_repeat_dom_sf"/>
</dbReference>
<feature type="compositionally biased region" description="Basic and acidic residues" evidence="1">
    <location>
        <begin position="437"/>
        <end position="450"/>
    </location>
</feature>
<dbReference type="HOGENOM" id="CLU_608947_0_0_1"/>
<dbReference type="SUPFAM" id="SSF50978">
    <property type="entry name" value="WD40 repeat-like"/>
    <property type="match status" value="1"/>
</dbReference>
<dbReference type="InterPro" id="IPR015943">
    <property type="entry name" value="WD40/YVTN_repeat-like_dom_sf"/>
</dbReference>